<dbReference type="PROSITE" id="PS50994">
    <property type="entry name" value="INTEGRASE"/>
    <property type="match status" value="1"/>
</dbReference>
<keyword evidence="2" id="KW-0808">Transferase</keyword>
<dbReference type="InterPro" id="IPR001584">
    <property type="entry name" value="Integrase_cat-core"/>
</dbReference>
<dbReference type="EC" id="2.7.7.49" evidence="1"/>
<protein>
    <recommendedName>
        <fullName evidence="1">RNA-directed DNA polymerase</fullName>
        <ecNumber evidence="1">2.7.7.49</ecNumber>
    </recommendedName>
</protein>
<feature type="domain" description="Reverse transcriptase" evidence="9">
    <location>
        <begin position="492"/>
        <end position="670"/>
    </location>
</feature>
<feature type="domain" description="Integrase catalytic" evidence="10">
    <location>
        <begin position="1044"/>
        <end position="1195"/>
    </location>
</feature>
<evidence type="ECO:0000256" key="1">
    <source>
        <dbReference type="ARBA" id="ARBA00012493"/>
    </source>
</evidence>
<evidence type="ECO:0000259" key="9">
    <source>
        <dbReference type="PROSITE" id="PS50878"/>
    </source>
</evidence>
<feature type="region of interest" description="Disordered" evidence="8">
    <location>
        <begin position="1275"/>
        <end position="1362"/>
    </location>
</feature>
<dbReference type="InterPro" id="IPR036397">
    <property type="entry name" value="RNaseH_sf"/>
</dbReference>
<evidence type="ECO:0000259" key="10">
    <source>
        <dbReference type="PROSITE" id="PS50994"/>
    </source>
</evidence>
<proteinExistence type="predicted"/>
<dbReference type="SUPFAM" id="SSF56672">
    <property type="entry name" value="DNA/RNA polymerases"/>
    <property type="match status" value="1"/>
</dbReference>
<keyword evidence="11" id="KW-1185">Reference proteome</keyword>
<evidence type="ECO:0000256" key="4">
    <source>
        <dbReference type="ARBA" id="ARBA00022722"/>
    </source>
</evidence>
<keyword evidence="4" id="KW-0540">Nuclease</keyword>
<dbReference type="WBParaSite" id="TMUE_2000008571.1">
    <property type="protein sequence ID" value="TMUE_2000008571.1"/>
    <property type="gene ID" value="WBGene00291292"/>
</dbReference>
<dbReference type="SUPFAM" id="SSF50630">
    <property type="entry name" value="Acid proteases"/>
    <property type="match status" value="1"/>
</dbReference>
<dbReference type="CDD" id="cd01647">
    <property type="entry name" value="RT_LTR"/>
    <property type="match status" value="1"/>
</dbReference>
<dbReference type="InterPro" id="IPR050951">
    <property type="entry name" value="Retrovirus_Pol_polyprotein"/>
</dbReference>
<evidence type="ECO:0000256" key="5">
    <source>
        <dbReference type="ARBA" id="ARBA00022759"/>
    </source>
</evidence>
<keyword evidence="5" id="KW-0255">Endonuclease</keyword>
<dbReference type="Proteomes" id="UP000046395">
    <property type="component" value="Unassembled WGS sequence"/>
</dbReference>
<evidence type="ECO:0000313" key="12">
    <source>
        <dbReference type="WBParaSite" id="TMUE_2000008571.1"/>
    </source>
</evidence>
<dbReference type="GO" id="GO:0003964">
    <property type="term" value="F:RNA-directed DNA polymerase activity"/>
    <property type="evidence" value="ECO:0007669"/>
    <property type="project" value="UniProtKB-KW"/>
</dbReference>
<evidence type="ECO:0000313" key="11">
    <source>
        <dbReference type="Proteomes" id="UP000046395"/>
    </source>
</evidence>
<dbReference type="InterPro" id="IPR021109">
    <property type="entry name" value="Peptidase_aspartic_dom_sf"/>
</dbReference>
<dbReference type="SUPFAM" id="SSF53098">
    <property type="entry name" value="Ribonuclease H-like"/>
    <property type="match status" value="1"/>
</dbReference>
<reference evidence="12" key="1">
    <citation type="submission" date="2019-12" db="UniProtKB">
        <authorList>
            <consortium name="WormBaseParasite"/>
        </authorList>
    </citation>
    <scope>IDENTIFICATION</scope>
</reference>
<dbReference type="Gene3D" id="3.30.420.10">
    <property type="entry name" value="Ribonuclease H-like superfamily/Ribonuclease H"/>
    <property type="match status" value="1"/>
</dbReference>
<feature type="compositionally biased region" description="Basic residues" evidence="8">
    <location>
        <begin position="1340"/>
        <end position="1349"/>
    </location>
</feature>
<dbReference type="Gene3D" id="2.40.70.10">
    <property type="entry name" value="Acid Proteases"/>
    <property type="match status" value="1"/>
</dbReference>
<evidence type="ECO:0000256" key="2">
    <source>
        <dbReference type="ARBA" id="ARBA00022679"/>
    </source>
</evidence>
<dbReference type="GO" id="GO:0042575">
    <property type="term" value="C:DNA polymerase complex"/>
    <property type="evidence" value="ECO:0007669"/>
    <property type="project" value="UniProtKB-ARBA"/>
</dbReference>
<dbReference type="GO" id="GO:0004519">
    <property type="term" value="F:endonuclease activity"/>
    <property type="evidence" value="ECO:0007669"/>
    <property type="project" value="UniProtKB-KW"/>
</dbReference>
<dbReference type="InterPro" id="IPR041373">
    <property type="entry name" value="RT_RNaseH"/>
</dbReference>
<dbReference type="FunFam" id="3.30.70.270:FF:000020">
    <property type="entry name" value="Transposon Tf2-6 polyprotein-like Protein"/>
    <property type="match status" value="1"/>
</dbReference>
<dbReference type="FunFam" id="1.10.340.70:FF:000003">
    <property type="entry name" value="Protein CBG25708"/>
    <property type="match status" value="1"/>
</dbReference>
<keyword evidence="3" id="KW-0548">Nucleotidyltransferase</keyword>
<dbReference type="Pfam" id="PF17921">
    <property type="entry name" value="Integrase_H2C2"/>
    <property type="match status" value="1"/>
</dbReference>
<evidence type="ECO:0000256" key="8">
    <source>
        <dbReference type="SAM" id="MobiDB-lite"/>
    </source>
</evidence>
<dbReference type="Pfam" id="PF00078">
    <property type="entry name" value="RVT_1"/>
    <property type="match status" value="1"/>
</dbReference>
<accession>A0A5S6QMK5</accession>
<dbReference type="PANTHER" id="PTHR37984">
    <property type="entry name" value="PROTEIN CBG26694"/>
    <property type="match status" value="1"/>
</dbReference>
<sequence length="1362" mass="155250">MTPEQIALAQQRFAFDQFDPSVEEWDFYVQRFECELEVFGLRCGTTTELARRRLLLSKIGKEHFRLLVNHFKPQAVHEQTYDRLKAAMGINYGRRASVMVERVHFSQRFRHDEESVVQFMNALRGLASHCEFGPSLAERLRDQLVIGINNTMWQQELLRLFPTNDATLQQVEDAVTRLELADVQQMQLQNCARAVNGAAIRRVKEVGIEKNRQYECRQLDPSKECLRCGYSSHRPGQKCAAEGKKCYACGGDNHLAAVCVKSGRAKVNSQKRKRVVNTIGVTTMNDSSYSDSSNTDTGLHRIATVDGFNRRAVVKVELNGHLMEMFYDPGACYSVISEKIWKVLGCPKLHRAPALVAYTKVPVRVLGKAVVEVKFRQRSRRLQVHVVAVEDSSLFGLDWCIAFGLPLPQGVEIHSVNVQERKNLTRDALVKAFLHEFGDVFSKRGGTLIGYQAVVHMNKNAIPKVFKPRLVPFALKQQVEDEISRLVKEDVLEPVDTGSNEIEWASPIVCVVKPSGKVRICGDFKVTINPHVILDRHPLPRFEDMVVKLNGGTLFSVIDLKDAYLQMLVAEPSRKYLVIATHKGYFRFKRLPFGVSFAPALFQKTMEQILTGLDGVAVYIDDIIVTGTDCNEHMERVREVFLRLRQAGVHVHVDKCKFLQESVNYLGHRIDADGVHPTDERIAAIKQMPLPTNVQELRSFLGAVNYYSRFISRLQPLCAPLYDFLKAGSQWSWNRQHTQLFNQLKRQLSSSDTLVHYDENLPIVLSTDACDRGLGAVLSHRFQSGVEKPIAFASRLLTDVERRYSTIDKEALAIVFGITKFAQYLYGRQFTLRTDHKPLERIFGSHRELPKVATNRLTRWALILGTYNYTVEYTPADRNAPADALSRLPIVGVTASPREMQSSGQLMALRLADLPVTRQELQRQSQKDPTLRAVSNYLENGWPRLKREITEQIRPFADKRDELSFEDRILLWQGRVIIPPVLRRQVLEMVHDGHPGICAMKSIARFHVWWPGLDNDIERYVRGCLTCQSHQPVPPEVPLIPWNLPNEPWARIHVDLAGPFMGLHWLVVVDAHSKWMDVIPLRNTSTVSVVKHCRRLFANFGLPRYIVSDNGPQFTSEEFKTFCQMNNIVHIKATPYHPKTNGLAERAVRTFKERMSKSTSSDNVEVALQRFLFSYRNTPHSTTGRCPAELLIGHRLRTKLDMLKPSMQSVADIRTFKYATYHDRKTKPRLFEPGDKVWVSRAGDPSQRQGVVVERTAQNSYRVDCEGTLLRKHADQIRQREPENPLSSQVGTSDEEATEAATVSDNQTTTPQNTEVIDLDQEAKSESSKSEVNGDGYQRWPKRNVKTPRRPYDCYLSDPKQK</sequence>
<dbReference type="Pfam" id="PF17917">
    <property type="entry name" value="RT_RNaseH"/>
    <property type="match status" value="1"/>
</dbReference>
<dbReference type="PROSITE" id="PS50878">
    <property type="entry name" value="RT_POL"/>
    <property type="match status" value="1"/>
</dbReference>
<dbReference type="InterPro" id="IPR043502">
    <property type="entry name" value="DNA/RNA_pol_sf"/>
</dbReference>
<dbReference type="FunFam" id="3.30.420.10:FF:000063">
    <property type="entry name" value="Retrovirus-related Pol polyprotein from transposon 297-like Protein"/>
    <property type="match status" value="1"/>
</dbReference>
<keyword evidence="6" id="KW-0378">Hydrolase</keyword>
<evidence type="ECO:0000256" key="6">
    <source>
        <dbReference type="ARBA" id="ARBA00022801"/>
    </source>
</evidence>
<dbReference type="FunFam" id="3.10.20.370:FF:000001">
    <property type="entry name" value="Retrovirus-related Pol polyprotein from transposon 17.6-like protein"/>
    <property type="match status" value="1"/>
</dbReference>
<dbReference type="InterPro" id="IPR041588">
    <property type="entry name" value="Integrase_H2C2"/>
</dbReference>
<name>A0A5S6QMK5_TRIMR</name>
<dbReference type="Gene3D" id="3.10.10.10">
    <property type="entry name" value="HIV Type 1 Reverse Transcriptase, subunit A, domain 1"/>
    <property type="match status" value="1"/>
</dbReference>
<dbReference type="Pfam" id="PF00665">
    <property type="entry name" value="rve"/>
    <property type="match status" value="1"/>
</dbReference>
<dbReference type="PANTHER" id="PTHR37984:SF5">
    <property type="entry name" value="PROTEIN NYNRIN-LIKE"/>
    <property type="match status" value="1"/>
</dbReference>
<dbReference type="Gene3D" id="3.30.70.270">
    <property type="match status" value="2"/>
</dbReference>
<dbReference type="InterPro" id="IPR000477">
    <property type="entry name" value="RT_dom"/>
</dbReference>
<organism evidence="11 12">
    <name type="scientific">Trichuris muris</name>
    <name type="common">Mouse whipworm</name>
    <dbReference type="NCBI Taxonomy" id="70415"/>
    <lineage>
        <taxon>Eukaryota</taxon>
        <taxon>Metazoa</taxon>
        <taxon>Ecdysozoa</taxon>
        <taxon>Nematoda</taxon>
        <taxon>Enoplea</taxon>
        <taxon>Dorylaimia</taxon>
        <taxon>Trichinellida</taxon>
        <taxon>Trichuridae</taxon>
        <taxon>Trichuris</taxon>
    </lineage>
</organism>
<evidence type="ECO:0000256" key="7">
    <source>
        <dbReference type="ARBA" id="ARBA00022918"/>
    </source>
</evidence>
<dbReference type="InterPro" id="IPR043128">
    <property type="entry name" value="Rev_trsase/Diguanyl_cyclase"/>
</dbReference>
<dbReference type="Gene3D" id="1.10.340.70">
    <property type="match status" value="1"/>
</dbReference>
<dbReference type="GO" id="GO:0015074">
    <property type="term" value="P:DNA integration"/>
    <property type="evidence" value="ECO:0007669"/>
    <property type="project" value="InterPro"/>
</dbReference>
<keyword evidence="7" id="KW-0695">RNA-directed DNA polymerase</keyword>
<dbReference type="CDD" id="cd09274">
    <property type="entry name" value="RNase_HI_RT_Ty3"/>
    <property type="match status" value="1"/>
</dbReference>
<dbReference type="GO" id="GO:0003676">
    <property type="term" value="F:nucleic acid binding"/>
    <property type="evidence" value="ECO:0007669"/>
    <property type="project" value="InterPro"/>
</dbReference>
<dbReference type="InterPro" id="IPR012337">
    <property type="entry name" value="RNaseH-like_sf"/>
</dbReference>
<dbReference type="STRING" id="70415.A0A5S6QMK5"/>
<feature type="compositionally biased region" description="Polar residues" evidence="8">
    <location>
        <begin position="1301"/>
        <end position="1315"/>
    </location>
</feature>
<evidence type="ECO:0000256" key="3">
    <source>
        <dbReference type="ARBA" id="ARBA00022695"/>
    </source>
</evidence>